<dbReference type="Pfam" id="PF00082">
    <property type="entry name" value="Peptidase_S8"/>
    <property type="match status" value="3"/>
</dbReference>
<gene>
    <name evidence="13" type="ORF">Bca52824_053858</name>
</gene>
<proteinExistence type="inferred from homology"/>
<evidence type="ECO:0000256" key="8">
    <source>
        <dbReference type="PROSITE-ProRule" id="PRU01240"/>
    </source>
</evidence>
<feature type="active site" description="Charge relay system" evidence="8">
    <location>
        <position position="818"/>
    </location>
</feature>
<dbReference type="InterPro" id="IPR010259">
    <property type="entry name" value="S8pro/Inhibitor_I9"/>
</dbReference>
<dbReference type="FunFam" id="3.30.70.80:FF:000002">
    <property type="entry name" value="Subtilisin-like protease SBT5.3"/>
    <property type="match status" value="1"/>
</dbReference>
<evidence type="ECO:0000259" key="11">
    <source>
        <dbReference type="Pfam" id="PF05922"/>
    </source>
</evidence>
<feature type="active site" description="Charge relay system" evidence="7 8">
    <location>
        <position position="558"/>
    </location>
</feature>
<dbReference type="InterPro" id="IPR034197">
    <property type="entry name" value="Peptidases_S8_3"/>
</dbReference>
<dbReference type="EMBL" id="JAAMPC010000011">
    <property type="protein sequence ID" value="KAG2282638.1"/>
    <property type="molecule type" value="Genomic_DNA"/>
</dbReference>
<dbReference type="Gene3D" id="3.40.50.200">
    <property type="entry name" value="Peptidase S8/S53 domain"/>
    <property type="match status" value="3"/>
</dbReference>
<dbReference type="InterPro" id="IPR036852">
    <property type="entry name" value="Peptidase_S8/S53_dom_sf"/>
</dbReference>
<feature type="active site" description="Charge relay system" evidence="8">
    <location>
        <position position="913"/>
    </location>
</feature>
<evidence type="ECO:0000256" key="9">
    <source>
        <dbReference type="SAM" id="SignalP"/>
    </source>
</evidence>
<dbReference type="PANTHER" id="PTHR10795">
    <property type="entry name" value="PROPROTEIN CONVERTASE SUBTILISIN/KEXIN"/>
    <property type="match status" value="1"/>
</dbReference>
<feature type="domain" description="Subtilisin-like protease fibronectin type-III" evidence="12">
    <location>
        <begin position="659"/>
        <end position="733"/>
    </location>
</feature>
<dbReference type="Pfam" id="PF05922">
    <property type="entry name" value="Inhibitor_I9"/>
    <property type="match status" value="1"/>
</dbReference>
<dbReference type="InterPro" id="IPR023828">
    <property type="entry name" value="Peptidase_S8_Ser-AS"/>
</dbReference>
<feature type="domain" description="Inhibitor I9" evidence="11">
    <location>
        <begin position="34"/>
        <end position="112"/>
    </location>
</feature>
<protein>
    <submittedName>
        <fullName evidence="13">Uncharacterized protein</fullName>
    </submittedName>
</protein>
<dbReference type="FunFam" id="3.40.50.200:FF:000006">
    <property type="entry name" value="Subtilisin-like protease SBT1.5"/>
    <property type="match status" value="1"/>
</dbReference>
<dbReference type="InterPro" id="IPR037045">
    <property type="entry name" value="S8pro/Inhibitor_I9_sf"/>
</dbReference>
<dbReference type="CDD" id="cd02120">
    <property type="entry name" value="PA_subtilisin_like"/>
    <property type="match status" value="2"/>
</dbReference>
<dbReference type="Gene3D" id="2.60.40.2310">
    <property type="match status" value="3"/>
</dbReference>
<evidence type="ECO:0000313" key="14">
    <source>
        <dbReference type="Proteomes" id="UP000886595"/>
    </source>
</evidence>
<dbReference type="InterPro" id="IPR045051">
    <property type="entry name" value="SBT"/>
</dbReference>
<dbReference type="Proteomes" id="UP000886595">
    <property type="component" value="Unassembled WGS sequence"/>
</dbReference>
<evidence type="ECO:0000256" key="1">
    <source>
        <dbReference type="ARBA" id="ARBA00011073"/>
    </source>
</evidence>
<dbReference type="PRINTS" id="PR00723">
    <property type="entry name" value="SUBTILISIN"/>
</dbReference>
<dbReference type="CDD" id="cd04852">
    <property type="entry name" value="Peptidases_S8_3"/>
    <property type="match status" value="2"/>
</dbReference>
<evidence type="ECO:0000256" key="6">
    <source>
        <dbReference type="ARBA" id="ARBA00023180"/>
    </source>
</evidence>
<feature type="domain" description="Peptidase S8/S53" evidence="10">
    <location>
        <begin position="1430"/>
        <end position="1522"/>
    </location>
</feature>
<feature type="domain" description="Subtilisin-like protease fibronectin type-III" evidence="12">
    <location>
        <begin position="1599"/>
        <end position="1694"/>
    </location>
</feature>
<name>A0A8X7R4Q5_BRACI</name>
<accession>A0A8X7R4Q5</accession>
<feature type="signal peptide" evidence="9">
    <location>
        <begin position="1"/>
        <end position="20"/>
    </location>
</feature>
<keyword evidence="2 8" id="KW-0645">Protease</keyword>
<evidence type="ECO:0000259" key="10">
    <source>
        <dbReference type="Pfam" id="PF00082"/>
    </source>
</evidence>
<keyword evidence="14" id="KW-1185">Reference proteome</keyword>
<evidence type="ECO:0000256" key="2">
    <source>
        <dbReference type="ARBA" id="ARBA00022670"/>
    </source>
</evidence>
<keyword evidence="4 8" id="KW-0378">Hydrolase</keyword>
<keyword evidence="6" id="KW-0325">Glycoprotein</keyword>
<evidence type="ECO:0000256" key="7">
    <source>
        <dbReference type="PIRSR" id="PIRSR615500-1"/>
    </source>
</evidence>
<dbReference type="OrthoDB" id="206201at2759"/>
<dbReference type="Gene3D" id="3.30.70.80">
    <property type="entry name" value="Peptidase S8 propeptide/proteinase inhibitor I9"/>
    <property type="match status" value="1"/>
</dbReference>
<keyword evidence="3 9" id="KW-0732">Signal</keyword>
<comment type="similarity">
    <text evidence="1 8">Belongs to the peptidase S8 family.</text>
</comment>
<dbReference type="InterPro" id="IPR015500">
    <property type="entry name" value="Peptidase_S8_subtilisin-rel"/>
</dbReference>
<dbReference type="InterPro" id="IPR000209">
    <property type="entry name" value="Peptidase_S8/S53_dom"/>
</dbReference>
<comment type="caution">
    <text evidence="13">The sequence shown here is derived from an EMBL/GenBank/DDBJ whole genome shotgun (WGS) entry which is preliminary data.</text>
</comment>
<evidence type="ECO:0000259" key="12">
    <source>
        <dbReference type="Pfam" id="PF17766"/>
    </source>
</evidence>
<feature type="domain" description="Peptidase S8/S53" evidence="10">
    <location>
        <begin position="809"/>
        <end position="1287"/>
    </location>
</feature>
<dbReference type="InterPro" id="IPR041469">
    <property type="entry name" value="Subtilisin-like_FN3"/>
</dbReference>
<feature type="active site" description="Charge relay system" evidence="7 8">
    <location>
        <position position="222"/>
    </location>
</feature>
<dbReference type="Pfam" id="PF17766">
    <property type="entry name" value="fn3_6"/>
    <property type="match status" value="3"/>
</dbReference>
<dbReference type="GO" id="GO:0004252">
    <property type="term" value="F:serine-type endopeptidase activity"/>
    <property type="evidence" value="ECO:0007669"/>
    <property type="project" value="UniProtKB-UniRule"/>
</dbReference>
<reference evidence="13 14" key="1">
    <citation type="submission" date="2020-02" db="EMBL/GenBank/DDBJ databases">
        <authorList>
            <person name="Ma Q."/>
            <person name="Huang Y."/>
            <person name="Song X."/>
            <person name="Pei D."/>
        </authorList>
    </citation>
    <scope>NUCLEOTIDE SEQUENCE [LARGE SCALE GENOMIC DNA]</scope>
    <source>
        <strain evidence="13">Sxm20200214</strain>
        <tissue evidence="13">Leaf</tissue>
    </source>
</reference>
<organism evidence="13 14">
    <name type="scientific">Brassica carinata</name>
    <name type="common">Ethiopian mustard</name>
    <name type="synonym">Abyssinian cabbage</name>
    <dbReference type="NCBI Taxonomy" id="52824"/>
    <lineage>
        <taxon>Eukaryota</taxon>
        <taxon>Viridiplantae</taxon>
        <taxon>Streptophyta</taxon>
        <taxon>Embryophyta</taxon>
        <taxon>Tracheophyta</taxon>
        <taxon>Spermatophyta</taxon>
        <taxon>Magnoliopsida</taxon>
        <taxon>eudicotyledons</taxon>
        <taxon>Gunneridae</taxon>
        <taxon>Pentapetalae</taxon>
        <taxon>rosids</taxon>
        <taxon>malvids</taxon>
        <taxon>Brassicales</taxon>
        <taxon>Brassicaceae</taxon>
        <taxon>Brassiceae</taxon>
        <taxon>Brassica</taxon>
    </lineage>
</organism>
<dbReference type="PROSITE" id="PS00138">
    <property type="entry name" value="SUBTILASE_SER"/>
    <property type="match status" value="3"/>
</dbReference>
<feature type="domain" description="Subtilisin-like protease fibronectin type-III" evidence="12">
    <location>
        <begin position="1364"/>
        <end position="1413"/>
    </location>
</feature>
<dbReference type="SUPFAM" id="SSF52743">
    <property type="entry name" value="Subtilisin-like"/>
    <property type="match status" value="3"/>
</dbReference>
<dbReference type="PROSITE" id="PS51892">
    <property type="entry name" value="SUBTILASE"/>
    <property type="match status" value="2"/>
</dbReference>
<feature type="chain" id="PRO_5036470375" evidence="9">
    <location>
        <begin position="21"/>
        <end position="1706"/>
    </location>
</feature>
<feature type="domain" description="Peptidase S8/S53" evidence="10">
    <location>
        <begin position="138"/>
        <end position="596"/>
    </location>
</feature>
<evidence type="ECO:0000256" key="5">
    <source>
        <dbReference type="ARBA" id="ARBA00022825"/>
    </source>
</evidence>
<keyword evidence="5 8" id="KW-0720">Serine protease</keyword>
<evidence type="ECO:0000256" key="4">
    <source>
        <dbReference type="ARBA" id="ARBA00022801"/>
    </source>
</evidence>
<evidence type="ECO:0000256" key="3">
    <source>
        <dbReference type="ARBA" id="ARBA00022729"/>
    </source>
</evidence>
<dbReference type="FunFam" id="3.50.30.30:FF:000005">
    <property type="entry name" value="subtilisin-like protease SBT1.5"/>
    <property type="match status" value="2"/>
</dbReference>
<feature type="active site" description="Charge relay system" evidence="7 8">
    <location>
        <position position="147"/>
    </location>
</feature>
<feature type="active site" description="Charge relay system" evidence="8">
    <location>
        <position position="1249"/>
    </location>
</feature>
<evidence type="ECO:0000313" key="13">
    <source>
        <dbReference type="EMBL" id="KAG2282638.1"/>
    </source>
</evidence>
<dbReference type="FunFam" id="2.60.40.2310:FF:000001">
    <property type="entry name" value="Subtilisin-like protease SBT1.5"/>
    <property type="match status" value="2"/>
</dbReference>
<dbReference type="Gene3D" id="3.50.30.30">
    <property type="match status" value="2"/>
</dbReference>
<sequence length="1706" mass="182157">MTNYRTLIFVVLSLIIFLNGQSIFVARAVAESKVHIVYLGEKQHDDPEFVTESHHQMLCSLLGSKEDAHGSMVYSYRHGFSGFAAKLTKSQAKKIANLPEVVHVIPDSFYKLKTTRTWDYLGLSASSPKNHLNETNMGEQIIIGIIDTGVWPESEVFNDDGIGSVPSHWKGGCQSGEMFNSSHCNKKLIGAKYFINGFLEENKSFNSKESLDFISPRDLNGHGTHVATIAAGYYVQDISYKGLAGGVVRGGAPRARIAMYKGCWYLDDLDITTCSSADILKAMDEAIHDGVDVLSLSLGSVVPLHGEIDIRDGISTGAFHAVLKGITVVCAGGNSGPEAQTVTNTAPWIVTVAATTLDRSFPTPITLGNNKVILGQAMYTGPELGFTSLVYPEDPGNSNETFSGTCEDLSLNSNDTMVGKVVLCFTTSSSSGSVSSAAGSVKKAGGLGVIIARHPGSDLEPCLDDFPCVSVDYELGTNILLYIRSTGSPVLKIQPSTTLVGQPVGTKVATFSSRGPNSIALLFSKYPDIAAPGASILAATTTNTTLNDGGFIMLSGTSMAAPVISGVVALLKALHPDWSPAAIRSAIVTTGSSRKLADPFDYGGGLVNPEKAVKPGLVYDLGLQDYVLYMCAVGYNDSSISQLVGERTTCSNPRPSVLDLNLPSITIPDLKEEVTLTRTVTNVGPLNSVYKVKVEPPLGIQVTVVPKKLVFNSKTKTLSYQVRVSTRHKINTGFILEDAHGSMVYSYRHGFSGFAAKLTKSQAKKIANLPEVVHVIPDSFYKLKTTRTWDYLGLSASSPKNHLNETNMGEQIIIGIIDTGMTVYSTFLLSSLQISEIWCWFRVFFLDSLRFLLQEYGQNLKYLTTMGLDRCRATGKEALIGAKYFINGFLEENKSFNSKESLDFISPRDLNGHGTHVATIAAGYYVQDISYKGLAGGVVRGGAPRARIAMYKGCWYLDDLDITTCSSADILKAMDEAIHDGVDVLSLSLGSVVPLHGEIDIRDGISTGAFHAVLKGITVVCAGGNSGPEAQTVTNTAPWIVTVAATTLDRSFPTPITLGNNKVILGQAMYTGPELGFTSLVYPEDPGNSNETFSGTCEDLSLNSNDTMVGKVVLCFTTSSSSGSVSSAAGSVKKAGGLGVIIARHPGSDLEPCLDDFPCVSVDYELGTNILLYIRSTGSPVLKIQPSTTLVGQPVGTKVATFSSRGPNSIALLFSKYPDIAAPGASILAATTTNTTLNDGGFIMLSGTSMAAPVISGVVALLKALHPDWSPAAIRSAIVTTAWRTDPFGEQIDAEGSSRKLADPFDYGGGLVNPEKAVKPGLVYDLGLQDYVLYMCAVGYNDSSISQLVGERTTCSNPRPSVLDLNLPSITIPDLKEEVTLTRTVTNVGPLNSVYKVKVEPPLGIQVTVVPKKSPVLKIQPSTTLVGQPVGTKVATFSSRGPNSIALLFSKYPDIAAPGASILAATTTNTTLNDGGFIMLSGTSMAAPVISGVVALLKALHPDWSPAAIRSAIVTTAWRTDPFGEQIDAEGSSRKLADPFDYGGGLVNPEKAVKPGLVYDLGLQDYVLYMCAVGYNDSSISQLVGERTTCSNPRPSVLDLNLPSITIPDLKEEVTLTRTVTNVGPLNSVYKVKVEPPLGIQVTVVPKKLVFNSKTKTLSYQVRVSTRHKINTGFYFGSLTWSDSVHNVIIPLSVRTQILQNYYDEN</sequence>
<dbReference type="GO" id="GO:0006508">
    <property type="term" value="P:proteolysis"/>
    <property type="evidence" value="ECO:0007669"/>
    <property type="project" value="UniProtKB-KW"/>
</dbReference>